<reference evidence="2" key="2">
    <citation type="journal article" date="2015" name="J. Proteomics">
        <title>Sexual differences in the sialomes of the zebra tick, Rhipicephalus pulchellus.</title>
        <authorList>
            <person name="Tan A.W."/>
            <person name="Francischetti I.M."/>
            <person name="Slovak M."/>
            <person name="Kini R.M."/>
            <person name="Ribeiro J.M."/>
        </authorList>
    </citation>
    <scope>NUCLEOTIDE SEQUENCE</scope>
    <source>
        <tissue evidence="2">Salivary gland</tissue>
    </source>
</reference>
<dbReference type="AlphaFoldDB" id="L7LYL4"/>
<keyword evidence="1" id="KW-0732">Signal</keyword>
<accession>L7LYL4</accession>
<protein>
    <recommendedName>
        <fullName evidence="3">Secreted peptide</fullName>
    </recommendedName>
</protein>
<organism evidence="2">
    <name type="scientific">Rhipicephalus pulchellus</name>
    <name type="common">Yellow backed tick</name>
    <name type="synonym">Dermacentor pulchellus</name>
    <dbReference type="NCBI Taxonomy" id="72859"/>
    <lineage>
        <taxon>Eukaryota</taxon>
        <taxon>Metazoa</taxon>
        <taxon>Ecdysozoa</taxon>
        <taxon>Arthropoda</taxon>
        <taxon>Chelicerata</taxon>
        <taxon>Arachnida</taxon>
        <taxon>Acari</taxon>
        <taxon>Parasitiformes</taxon>
        <taxon>Ixodida</taxon>
        <taxon>Ixodoidea</taxon>
        <taxon>Ixodidae</taxon>
        <taxon>Rhipicephalinae</taxon>
        <taxon>Rhipicephalus</taxon>
        <taxon>Rhipicephalus</taxon>
    </lineage>
</organism>
<evidence type="ECO:0000313" key="2">
    <source>
        <dbReference type="EMBL" id="JAA55954.1"/>
    </source>
</evidence>
<feature type="chain" id="PRO_5003981571" description="Secreted peptide" evidence="1">
    <location>
        <begin position="28"/>
        <end position="86"/>
    </location>
</feature>
<dbReference type="EMBL" id="GACK01009080">
    <property type="protein sequence ID" value="JAA55954.1"/>
    <property type="molecule type" value="mRNA"/>
</dbReference>
<proteinExistence type="evidence at transcript level"/>
<name>L7LYL4_RHIPC</name>
<reference evidence="2" key="1">
    <citation type="submission" date="2012-11" db="EMBL/GenBank/DDBJ databases">
        <authorList>
            <person name="Lucero-Rivera Y.E."/>
            <person name="Tovar-Ramirez D."/>
        </authorList>
    </citation>
    <scope>NUCLEOTIDE SEQUENCE</scope>
    <source>
        <tissue evidence="2">Salivary gland</tissue>
    </source>
</reference>
<evidence type="ECO:0008006" key="3">
    <source>
        <dbReference type="Google" id="ProtNLM"/>
    </source>
</evidence>
<feature type="signal peptide" evidence="1">
    <location>
        <begin position="1"/>
        <end position="27"/>
    </location>
</feature>
<evidence type="ECO:0000256" key="1">
    <source>
        <dbReference type="SAM" id="SignalP"/>
    </source>
</evidence>
<sequence length="86" mass="9672">MGMMGSAWICLSCVLLAVCGLWPLCHKTKFSKSSAVPLHHLDSLRLTNSNQFTWLTTSHSFIRNKSQNTTMNKTIRKSEAASMKTR</sequence>